<dbReference type="RefSeq" id="WP_136867782.1">
    <property type="nucleotide sequence ID" value="NZ_CP046415.1"/>
</dbReference>
<dbReference type="InterPro" id="IPR046342">
    <property type="entry name" value="CBS_dom_sf"/>
</dbReference>
<dbReference type="PANTHER" id="PTHR43080">
    <property type="entry name" value="CBS DOMAIN-CONTAINING PROTEIN CBSX3, MITOCHONDRIAL"/>
    <property type="match status" value="1"/>
</dbReference>
<dbReference type="Gene3D" id="3.10.580.10">
    <property type="entry name" value="CBS-domain"/>
    <property type="match status" value="1"/>
</dbReference>
<proteinExistence type="predicted"/>
<protein>
    <submittedName>
        <fullName evidence="4">CBS domain-containing protein</fullName>
    </submittedName>
</protein>
<evidence type="ECO:0000259" key="3">
    <source>
        <dbReference type="PROSITE" id="PS51371"/>
    </source>
</evidence>
<dbReference type="KEGG" id="ghl:GM160_02945"/>
<evidence type="ECO:0000256" key="2">
    <source>
        <dbReference type="PROSITE-ProRule" id="PRU00703"/>
    </source>
</evidence>
<dbReference type="PROSITE" id="PS51371">
    <property type="entry name" value="CBS"/>
    <property type="match status" value="2"/>
</dbReference>
<dbReference type="PANTHER" id="PTHR43080:SF2">
    <property type="entry name" value="CBS DOMAIN-CONTAINING PROTEIN"/>
    <property type="match status" value="1"/>
</dbReference>
<evidence type="ECO:0000313" key="4">
    <source>
        <dbReference type="EMBL" id="QGT77936.1"/>
    </source>
</evidence>
<dbReference type="Gene3D" id="3.90.1280.20">
    <property type="match status" value="1"/>
</dbReference>
<evidence type="ECO:0000256" key="1">
    <source>
        <dbReference type="ARBA" id="ARBA00023122"/>
    </source>
</evidence>
<feature type="domain" description="CBS" evidence="3">
    <location>
        <begin position="87"/>
        <end position="141"/>
    </location>
</feature>
<feature type="domain" description="CBS" evidence="3">
    <location>
        <begin position="9"/>
        <end position="68"/>
    </location>
</feature>
<evidence type="ECO:0000313" key="5">
    <source>
        <dbReference type="Proteomes" id="UP000427716"/>
    </source>
</evidence>
<dbReference type="Pfam" id="PF00571">
    <property type="entry name" value="CBS"/>
    <property type="match status" value="2"/>
</dbReference>
<dbReference type="InterPro" id="IPR051257">
    <property type="entry name" value="Diverse_CBS-Domain"/>
</dbReference>
<keyword evidence="1 2" id="KW-0129">CBS domain</keyword>
<keyword evidence="5" id="KW-1185">Reference proteome</keyword>
<accession>A0A6I6CU05</accession>
<reference evidence="4 5" key="1">
    <citation type="submission" date="2019-11" db="EMBL/GenBank/DDBJ databases">
        <authorList>
            <person name="Zhang J."/>
            <person name="Sun C."/>
        </authorList>
    </citation>
    <scope>NUCLEOTIDE SEQUENCE [LARGE SCALE GENOMIC DNA]</scope>
    <source>
        <strain evidence="5">sp2</strain>
    </source>
</reference>
<name>A0A6I6CU05_9GAMM</name>
<dbReference type="CDD" id="cd02205">
    <property type="entry name" value="CBS_pair_SF"/>
    <property type="match status" value="1"/>
</dbReference>
<dbReference type="AlphaFoldDB" id="A0A6I6CU05"/>
<dbReference type="Proteomes" id="UP000427716">
    <property type="component" value="Chromosome"/>
</dbReference>
<dbReference type="SUPFAM" id="SSF54631">
    <property type="entry name" value="CBS-domain pair"/>
    <property type="match status" value="1"/>
</dbReference>
<dbReference type="InterPro" id="IPR000644">
    <property type="entry name" value="CBS_dom"/>
</dbReference>
<organism evidence="4 5">
    <name type="scientific">Guyparkeria halophila</name>
    <dbReference type="NCBI Taxonomy" id="47960"/>
    <lineage>
        <taxon>Bacteria</taxon>
        <taxon>Pseudomonadati</taxon>
        <taxon>Pseudomonadota</taxon>
        <taxon>Gammaproteobacteria</taxon>
        <taxon>Chromatiales</taxon>
        <taxon>Thioalkalibacteraceae</taxon>
        <taxon>Guyparkeria</taxon>
    </lineage>
</organism>
<sequence length="141" mass="15982">MKASDWLAAHPAEAVTVSPEASLPEAAALFLEHPEVRDIYVVDAEGRVCGHLGFRRLAGLLLAHLRPTHSRRQLVERVVGGSVREHMDDHVLVMRPDERISEVFHHHMERRVEAIPVVDGERRLLGVIRIADLLRKAINRY</sequence>
<dbReference type="EMBL" id="CP046415">
    <property type="protein sequence ID" value="QGT77936.1"/>
    <property type="molecule type" value="Genomic_DNA"/>
</dbReference>
<gene>
    <name evidence="4" type="ORF">GM160_02945</name>
</gene>
<dbReference type="SMART" id="SM00116">
    <property type="entry name" value="CBS"/>
    <property type="match status" value="2"/>
</dbReference>